<dbReference type="InterPro" id="IPR012334">
    <property type="entry name" value="Pectin_lyas_fold"/>
</dbReference>
<dbReference type="Pfam" id="PF00069">
    <property type="entry name" value="Pkinase"/>
    <property type="match status" value="1"/>
</dbReference>
<feature type="region of interest" description="Disordered" evidence="8">
    <location>
        <begin position="305"/>
        <end position="334"/>
    </location>
</feature>
<evidence type="ECO:0000256" key="4">
    <source>
        <dbReference type="ARBA" id="ARBA00022741"/>
    </source>
</evidence>
<dbReference type="GO" id="GO:0004674">
    <property type="term" value="F:protein serine/threonine kinase activity"/>
    <property type="evidence" value="ECO:0007669"/>
    <property type="project" value="UniProtKB-KW"/>
</dbReference>
<feature type="domain" description="Protein kinase" evidence="9">
    <location>
        <begin position="26"/>
        <end position="296"/>
    </location>
</feature>
<dbReference type="RefSeq" id="WP_145265444.1">
    <property type="nucleotide sequence ID" value="NZ_CP036316.1"/>
</dbReference>
<evidence type="ECO:0000256" key="1">
    <source>
        <dbReference type="ARBA" id="ARBA00012513"/>
    </source>
</evidence>
<dbReference type="PANTHER" id="PTHR43289">
    <property type="entry name" value="MITOGEN-ACTIVATED PROTEIN KINASE KINASE KINASE 20-RELATED"/>
    <property type="match status" value="1"/>
</dbReference>
<keyword evidence="4 7" id="KW-0547">Nucleotide-binding</keyword>
<dbReference type="OrthoDB" id="207139at2"/>
<dbReference type="EC" id="2.7.11.1" evidence="1"/>
<dbReference type="Proteomes" id="UP000319976">
    <property type="component" value="Chromosome"/>
</dbReference>
<dbReference type="InterPro" id="IPR017441">
    <property type="entry name" value="Protein_kinase_ATP_BS"/>
</dbReference>
<dbReference type="FunFam" id="1.10.510.10:FF:000021">
    <property type="entry name" value="Serine/threonine protein kinase"/>
    <property type="match status" value="1"/>
</dbReference>
<keyword evidence="3 10" id="KW-0808">Transferase</keyword>
<feature type="compositionally biased region" description="Low complexity" evidence="8">
    <location>
        <begin position="1232"/>
        <end position="1246"/>
    </location>
</feature>
<evidence type="ECO:0000256" key="7">
    <source>
        <dbReference type="PROSITE-ProRule" id="PRU10141"/>
    </source>
</evidence>
<evidence type="ECO:0000256" key="3">
    <source>
        <dbReference type="ARBA" id="ARBA00022679"/>
    </source>
</evidence>
<dbReference type="Gene3D" id="3.30.200.20">
    <property type="entry name" value="Phosphorylase Kinase, domain 1"/>
    <property type="match status" value="1"/>
</dbReference>
<dbReference type="AlphaFoldDB" id="A0A517TDE4"/>
<evidence type="ECO:0000256" key="5">
    <source>
        <dbReference type="ARBA" id="ARBA00022777"/>
    </source>
</evidence>
<feature type="binding site" evidence="7">
    <location>
        <position position="55"/>
    </location>
    <ligand>
        <name>ATP</name>
        <dbReference type="ChEBI" id="CHEBI:30616"/>
    </ligand>
</feature>
<organism evidence="10 11">
    <name type="scientific">Calycomorphotria hydatis</name>
    <dbReference type="NCBI Taxonomy" id="2528027"/>
    <lineage>
        <taxon>Bacteria</taxon>
        <taxon>Pseudomonadati</taxon>
        <taxon>Planctomycetota</taxon>
        <taxon>Planctomycetia</taxon>
        <taxon>Planctomycetales</taxon>
        <taxon>Planctomycetaceae</taxon>
        <taxon>Calycomorphotria</taxon>
    </lineage>
</organism>
<keyword evidence="11" id="KW-1185">Reference proteome</keyword>
<evidence type="ECO:0000313" key="11">
    <source>
        <dbReference type="Proteomes" id="UP000319976"/>
    </source>
</evidence>
<dbReference type="GO" id="GO:0005524">
    <property type="term" value="F:ATP binding"/>
    <property type="evidence" value="ECO:0007669"/>
    <property type="project" value="UniProtKB-UniRule"/>
</dbReference>
<dbReference type="CDD" id="cd14014">
    <property type="entry name" value="STKc_PknB_like"/>
    <property type="match status" value="1"/>
</dbReference>
<dbReference type="InterPro" id="IPR000719">
    <property type="entry name" value="Prot_kinase_dom"/>
</dbReference>
<dbReference type="PROSITE" id="PS50011">
    <property type="entry name" value="PROTEIN_KINASE_DOM"/>
    <property type="match status" value="1"/>
</dbReference>
<dbReference type="InterPro" id="IPR008271">
    <property type="entry name" value="Ser/Thr_kinase_AS"/>
</dbReference>
<feature type="region of interest" description="Disordered" evidence="8">
    <location>
        <begin position="1201"/>
        <end position="1257"/>
    </location>
</feature>
<feature type="region of interest" description="Disordered" evidence="8">
    <location>
        <begin position="1171"/>
        <end position="1190"/>
    </location>
</feature>
<feature type="compositionally biased region" description="Polar residues" evidence="8">
    <location>
        <begin position="408"/>
        <end position="429"/>
    </location>
</feature>
<dbReference type="InterPro" id="IPR011050">
    <property type="entry name" value="Pectin_lyase_fold/virulence"/>
</dbReference>
<evidence type="ECO:0000256" key="6">
    <source>
        <dbReference type="ARBA" id="ARBA00022840"/>
    </source>
</evidence>
<dbReference type="Gene3D" id="2.160.20.10">
    <property type="entry name" value="Single-stranded right-handed beta-helix, Pectin lyase-like"/>
    <property type="match status" value="1"/>
</dbReference>
<keyword evidence="6 7" id="KW-0067">ATP-binding</keyword>
<protein>
    <recommendedName>
        <fullName evidence="1">non-specific serine/threonine protein kinase</fullName>
        <ecNumber evidence="1">2.7.11.1</ecNumber>
    </recommendedName>
</protein>
<proteinExistence type="predicted"/>
<dbReference type="PROSITE" id="PS00108">
    <property type="entry name" value="PROTEIN_KINASE_ST"/>
    <property type="match status" value="1"/>
</dbReference>
<evidence type="ECO:0000259" key="9">
    <source>
        <dbReference type="PROSITE" id="PS50011"/>
    </source>
</evidence>
<keyword evidence="5 10" id="KW-0418">Kinase</keyword>
<dbReference type="SMART" id="SM00220">
    <property type="entry name" value="S_TKc"/>
    <property type="match status" value="1"/>
</dbReference>
<feature type="compositionally biased region" description="Basic and acidic residues" evidence="8">
    <location>
        <begin position="1247"/>
        <end position="1257"/>
    </location>
</feature>
<keyword evidence="2" id="KW-0723">Serine/threonine-protein kinase</keyword>
<dbReference type="PANTHER" id="PTHR43289:SF6">
    <property type="entry name" value="SERINE_THREONINE-PROTEIN KINASE NEKL-3"/>
    <property type="match status" value="1"/>
</dbReference>
<gene>
    <name evidence="10" type="primary">stkP_4</name>
    <name evidence="10" type="ORF">V22_36600</name>
</gene>
<evidence type="ECO:0000256" key="8">
    <source>
        <dbReference type="SAM" id="MobiDB-lite"/>
    </source>
</evidence>
<dbReference type="EMBL" id="CP036316">
    <property type="protein sequence ID" value="QDT66393.1"/>
    <property type="molecule type" value="Genomic_DNA"/>
</dbReference>
<dbReference type="SUPFAM" id="SSF51126">
    <property type="entry name" value="Pectin lyase-like"/>
    <property type="match status" value="1"/>
</dbReference>
<sequence>MSSDSTAELSNSKSSPLRAGDKFGRYKIEKELGQGGMGTVWLATDRKLSRRIALKVMKKGPDTPPNLIKRFESEAKTVAKIKHDNIVSVYDTGELEGMMYIALEYIPGIDVDKLIKQRERLPFKRSLSIIKQTTLALEYLHQAGIVHRDVKPSNLLIRKDGSVVLTDLGLARMLDEERETRITRAGFTVGTVDYMPPEQAKSSNKADIRSDIYSLGCTWYHMLTGNIPFDGDSLTSRLHQHAQSPIPNPQSANSKIPDEAVAVLHHMMAKKPAERYQTPTELLEDLNKISNASPALSMEVLSALAADDSEPEPQAASIPRAKPPRKRLDQVEDAKQQGISVSPLLIRNAIFVVLAVGVVGAALWSIRDLSNAIGVSEPEQVVENAPVESGVIDATANPLAPAAPLSTFEKNPNGVSSISDPGNTTTSDPLTPDAPVKSTVGRVEEQKLLPAWVHTIPTAEQPARGMSDSPSTITVGDGAGVTSDFATLNEAIAALPAEGGVIRLVAPGPYSMSPVTLNGPGAVTIVAEADRRPTIALKADPSGKTSTIFRLQQSSLTLIGADLICEQNLPHITLGAIFHSPSSTVALRDCTLTVRNQHDLFPIFLCDTPEPTQTPQVLLDRVTIRAERCMLYFARAARNQFVCANTLCILRDAGVFEYLYDDLTPAPESPRGPFASEAEPEITQQLRILSSTFYSSGPFVSIEEDRNSSPLKAKWLDVDFSHSLAISITDGESPPFLTLNSTTPRREPMAALNWLDDNVALAGWSSMAYIEQDQLTLARGPASWRALWRNPSTPEWLGPGMRDVKLVTEDGFPRDPEEIATREGLVAIGCVVEVMPKPKPVDLQRGLVAARVPASGRIVSDEKPIPFSISGSDLGQYIQSNQWPDGAHLFVTGTPDKKDFLSWCEIRGKSLTIEFENNPTGPFNKSRLYSAGEKKGAPLISVIDGNLRLINAKFQVPATNRRIAPTYMIEAVRSHVELENCTLIGPDENSLGLIGLIHVVATEEQPISDPPAATLNMHNSFISTGDYPAIQVHAKGAAIAGNETILTGNKNLIEIRTAELSGRNLLSFENSTLVPGTAAIALLNDRHTDKEDGYLVCNWENCVIAPGSAGADVAIIDDPHDLARSPHLKWWEQSSAYPAPPLKFVRGGSAITSEADWTKRWGTERSHELITGTGSVELSSNRPTAPSKQSATDFLLNRGSRASQAGRNQQSLGAHPEQWDGAGATTLPTPDSASESPSSESATSSTKPKDRPTQPDF</sequence>
<dbReference type="InterPro" id="IPR011009">
    <property type="entry name" value="Kinase-like_dom_sf"/>
</dbReference>
<evidence type="ECO:0000313" key="10">
    <source>
        <dbReference type="EMBL" id="QDT66393.1"/>
    </source>
</evidence>
<accession>A0A517TDE4</accession>
<feature type="compositionally biased region" description="Polar residues" evidence="8">
    <location>
        <begin position="1172"/>
        <end position="1190"/>
    </location>
</feature>
<feature type="region of interest" description="Disordered" evidence="8">
    <location>
        <begin position="403"/>
        <end position="436"/>
    </location>
</feature>
<dbReference type="PROSITE" id="PS00107">
    <property type="entry name" value="PROTEIN_KINASE_ATP"/>
    <property type="match status" value="1"/>
</dbReference>
<evidence type="ECO:0000256" key="2">
    <source>
        <dbReference type="ARBA" id="ARBA00022527"/>
    </source>
</evidence>
<dbReference type="KEGG" id="chya:V22_36600"/>
<dbReference type="Gene3D" id="1.10.510.10">
    <property type="entry name" value="Transferase(Phosphotransferase) domain 1"/>
    <property type="match status" value="1"/>
</dbReference>
<feature type="compositionally biased region" description="Polar residues" evidence="8">
    <location>
        <begin position="1201"/>
        <end position="1212"/>
    </location>
</feature>
<name>A0A517TDE4_9PLAN</name>
<dbReference type="SUPFAM" id="SSF56112">
    <property type="entry name" value="Protein kinase-like (PK-like)"/>
    <property type="match status" value="1"/>
</dbReference>
<reference evidence="10 11" key="1">
    <citation type="submission" date="2019-02" db="EMBL/GenBank/DDBJ databases">
        <title>Deep-cultivation of Planctomycetes and their phenomic and genomic characterization uncovers novel biology.</title>
        <authorList>
            <person name="Wiegand S."/>
            <person name="Jogler M."/>
            <person name="Boedeker C."/>
            <person name="Pinto D."/>
            <person name="Vollmers J."/>
            <person name="Rivas-Marin E."/>
            <person name="Kohn T."/>
            <person name="Peeters S.H."/>
            <person name="Heuer A."/>
            <person name="Rast P."/>
            <person name="Oberbeckmann S."/>
            <person name="Bunk B."/>
            <person name="Jeske O."/>
            <person name="Meyerdierks A."/>
            <person name="Storesund J.E."/>
            <person name="Kallscheuer N."/>
            <person name="Luecker S."/>
            <person name="Lage O.M."/>
            <person name="Pohl T."/>
            <person name="Merkel B.J."/>
            <person name="Hornburger P."/>
            <person name="Mueller R.-W."/>
            <person name="Bruemmer F."/>
            <person name="Labrenz M."/>
            <person name="Spormann A.M."/>
            <person name="Op den Camp H."/>
            <person name="Overmann J."/>
            <person name="Amann R."/>
            <person name="Jetten M.S.M."/>
            <person name="Mascher T."/>
            <person name="Medema M.H."/>
            <person name="Devos D.P."/>
            <person name="Kaster A.-K."/>
            <person name="Ovreas L."/>
            <person name="Rohde M."/>
            <person name="Galperin M.Y."/>
            <person name="Jogler C."/>
        </authorList>
    </citation>
    <scope>NUCLEOTIDE SEQUENCE [LARGE SCALE GENOMIC DNA]</scope>
    <source>
        <strain evidence="10 11">V22</strain>
    </source>
</reference>